<dbReference type="KEGG" id="tsin:OXH18_16630"/>
<dbReference type="AlphaFoldDB" id="A0A9E8Z948"/>
<accession>A0A9E8Z948</accession>
<dbReference type="EMBL" id="CP113797">
    <property type="protein sequence ID" value="WAL58795.1"/>
    <property type="molecule type" value="Genomic_DNA"/>
</dbReference>
<dbReference type="FunFam" id="3.30.1330.40:FF:000001">
    <property type="entry name" value="L-PSP family endoribonuclease"/>
    <property type="match status" value="1"/>
</dbReference>
<dbReference type="GO" id="GO:0019239">
    <property type="term" value="F:deaminase activity"/>
    <property type="evidence" value="ECO:0007669"/>
    <property type="project" value="TreeGrafter"/>
</dbReference>
<protein>
    <submittedName>
        <fullName evidence="2">Rid family hydrolase</fullName>
    </submittedName>
</protein>
<keyword evidence="2" id="KW-0378">Hydrolase</keyword>
<dbReference type="InterPro" id="IPR035959">
    <property type="entry name" value="RutC-like_sf"/>
</dbReference>
<gene>
    <name evidence="2" type="ORF">OXH18_16630</name>
</gene>
<dbReference type="CDD" id="cd00448">
    <property type="entry name" value="YjgF_YER057c_UK114_family"/>
    <property type="match status" value="1"/>
</dbReference>
<comment type="similarity">
    <text evidence="1">Belongs to the RutC family.</text>
</comment>
<name>A0A9E8Z948_9CYAN</name>
<evidence type="ECO:0000313" key="2">
    <source>
        <dbReference type="EMBL" id="WAL58795.1"/>
    </source>
</evidence>
<dbReference type="InterPro" id="IPR006175">
    <property type="entry name" value="YjgF/YER057c/UK114"/>
</dbReference>
<evidence type="ECO:0000256" key="1">
    <source>
        <dbReference type="ARBA" id="ARBA00010552"/>
    </source>
</evidence>
<keyword evidence="3" id="KW-1185">Reference proteome</keyword>
<dbReference type="Pfam" id="PF01042">
    <property type="entry name" value="Ribonuc_L-PSP"/>
    <property type="match status" value="1"/>
</dbReference>
<proteinExistence type="inferred from homology"/>
<sequence>MFERITLPDMPLVSPYCHAVRAGDFLFVTGQLAQDPQTGAIVRGSIEDQTRQVMDNLKRVLDHAGTSFNRVTMARIFLTDIRFIQTVNQIYASYFHSDELPSRTTIGITGLAGLGDIEIDLIVYCGD</sequence>
<dbReference type="PANTHER" id="PTHR11803">
    <property type="entry name" value="2-IMINOBUTANOATE/2-IMINOPROPANOATE DEAMINASE RIDA"/>
    <property type="match status" value="1"/>
</dbReference>
<dbReference type="PANTHER" id="PTHR11803:SF39">
    <property type="entry name" value="2-IMINOBUTANOATE_2-IMINOPROPANOATE DEAMINASE"/>
    <property type="match status" value="1"/>
</dbReference>
<dbReference type="RefSeq" id="WP_268608227.1">
    <property type="nucleotide sequence ID" value="NZ_CP113797.1"/>
</dbReference>
<evidence type="ECO:0000313" key="3">
    <source>
        <dbReference type="Proteomes" id="UP001163152"/>
    </source>
</evidence>
<dbReference type="SUPFAM" id="SSF55298">
    <property type="entry name" value="YjgF-like"/>
    <property type="match status" value="1"/>
</dbReference>
<reference evidence="2" key="1">
    <citation type="submission" date="2022-12" db="EMBL/GenBank/DDBJ databases">
        <title>Polyphasic identification of a Novel Hot-Spring Cyanobacterium Ocullathermofonsia sinensis gen nov. sp. nov. and Genomic Insights on its Adaptations to the Thermal Habitat.</title>
        <authorList>
            <person name="Daroch M."/>
            <person name="Tang J."/>
            <person name="Jiang Y."/>
        </authorList>
    </citation>
    <scope>NUCLEOTIDE SEQUENCE</scope>
    <source>
        <strain evidence="2">PKUAC-SCTA174</strain>
    </source>
</reference>
<organism evidence="2 3">
    <name type="scientific">Thermocoleostomius sinensis A174</name>
    <dbReference type="NCBI Taxonomy" id="2016057"/>
    <lineage>
        <taxon>Bacteria</taxon>
        <taxon>Bacillati</taxon>
        <taxon>Cyanobacteriota</taxon>
        <taxon>Cyanophyceae</taxon>
        <taxon>Oculatellales</taxon>
        <taxon>Oculatellaceae</taxon>
        <taxon>Thermocoleostomius</taxon>
    </lineage>
</organism>
<dbReference type="GO" id="GO:0005829">
    <property type="term" value="C:cytosol"/>
    <property type="evidence" value="ECO:0007669"/>
    <property type="project" value="TreeGrafter"/>
</dbReference>
<dbReference type="Gene3D" id="3.30.1330.40">
    <property type="entry name" value="RutC-like"/>
    <property type="match status" value="1"/>
</dbReference>
<dbReference type="Proteomes" id="UP001163152">
    <property type="component" value="Chromosome"/>
</dbReference>